<feature type="transmembrane region" description="Helical" evidence="6">
    <location>
        <begin position="295"/>
        <end position="312"/>
    </location>
</feature>
<dbReference type="PANTHER" id="PTHR23294:SF59">
    <property type="entry name" value="UNC93-LIKE PROTEIN C922.05C"/>
    <property type="match status" value="1"/>
</dbReference>
<dbReference type="Pfam" id="PF05978">
    <property type="entry name" value="UNC-93"/>
    <property type="match status" value="1"/>
</dbReference>
<dbReference type="GO" id="GO:0016020">
    <property type="term" value="C:membrane"/>
    <property type="evidence" value="ECO:0007669"/>
    <property type="project" value="UniProtKB-SubCell"/>
</dbReference>
<evidence type="ECO:0000256" key="1">
    <source>
        <dbReference type="ARBA" id="ARBA00004141"/>
    </source>
</evidence>
<keyword evidence="3 6" id="KW-1133">Transmembrane helix</keyword>
<feature type="transmembrane region" description="Helical" evidence="6">
    <location>
        <begin position="101"/>
        <end position="120"/>
    </location>
</feature>
<keyword evidence="4 6" id="KW-0472">Membrane</keyword>
<feature type="transmembrane region" description="Helical" evidence="6">
    <location>
        <begin position="324"/>
        <end position="343"/>
    </location>
</feature>
<evidence type="ECO:0000256" key="5">
    <source>
        <dbReference type="SAM" id="MobiDB-lite"/>
    </source>
</evidence>
<feature type="transmembrane region" description="Helical" evidence="6">
    <location>
        <begin position="432"/>
        <end position="453"/>
    </location>
</feature>
<keyword evidence="8" id="KW-1185">Reference proteome</keyword>
<dbReference type="Proteomes" id="UP000076842">
    <property type="component" value="Unassembled WGS sequence"/>
</dbReference>
<feature type="transmembrane region" description="Helical" evidence="6">
    <location>
        <begin position="370"/>
        <end position="389"/>
    </location>
</feature>
<feature type="compositionally biased region" description="Basic and acidic residues" evidence="5">
    <location>
        <begin position="1"/>
        <end position="17"/>
    </location>
</feature>
<evidence type="ECO:0000313" key="8">
    <source>
        <dbReference type="Proteomes" id="UP000076842"/>
    </source>
</evidence>
<dbReference type="InterPro" id="IPR036259">
    <property type="entry name" value="MFS_trans_sf"/>
</dbReference>
<feature type="transmembrane region" description="Helical" evidence="6">
    <location>
        <begin position="170"/>
        <end position="191"/>
    </location>
</feature>
<dbReference type="InterPro" id="IPR010291">
    <property type="entry name" value="Ion_channel_UNC-93"/>
</dbReference>
<organism evidence="7 8">
    <name type="scientific">Calocera cornea HHB12733</name>
    <dbReference type="NCBI Taxonomy" id="1353952"/>
    <lineage>
        <taxon>Eukaryota</taxon>
        <taxon>Fungi</taxon>
        <taxon>Dikarya</taxon>
        <taxon>Basidiomycota</taxon>
        <taxon>Agaricomycotina</taxon>
        <taxon>Dacrymycetes</taxon>
        <taxon>Dacrymycetales</taxon>
        <taxon>Dacrymycetaceae</taxon>
        <taxon>Calocera</taxon>
    </lineage>
</organism>
<gene>
    <name evidence="7" type="ORF">CALCODRAFT_137859</name>
</gene>
<feature type="transmembrane region" description="Helical" evidence="6">
    <location>
        <begin position="38"/>
        <end position="58"/>
    </location>
</feature>
<evidence type="ECO:0000313" key="7">
    <source>
        <dbReference type="EMBL" id="KZT51337.1"/>
    </source>
</evidence>
<dbReference type="AlphaFoldDB" id="A0A165CSW0"/>
<dbReference type="Gene3D" id="1.20.1250.20">
    <property type="entry name" value="MFS general substrate transporter like domains"/>
    <property type="match status" value="1"/>
</dbReference>
<dbReference type="FunCoup" id="A0A165CSW0">
    <property type="interactions" value="2"/>
</dbReference>
<reference evidence="7 8" key="1">
    <citation type="journal article" date="2016" name="Mol. Biol. Evol.">
        <title>Comparative Genomics of Early-Diverging Mushroom-Forming Fungi Provides Insights into the Origins of Lignocellulose Decay Capabilities.</title>
        <authorList>
            <person name="Nagy L.G."/>
            <person name="Riley R."/>
            <person name="Tritt A."/>
            <person name="Adam C."/>
            <person name="Daum C."/>
            <person name="Floudas D."/>
            <person name="Sun H."/>
            <person name="Yadav J.S."/>
            <person name="Pangilinan J."/>
            <person name="Larsson K.H."/>
            <person name="Matsuura K."/>
            <person name="Barry K."/>
            <person name="Labutti K."/>
            <person name="Kuo R."/>
            <person name="Ohm R.A."/>
            <person name="Bhattacharya S.S."/>
            <person name="Shirouzu T."/>
            <person name="Yoshinaga Y."/>
            <person name="Martin F.M."/>
            <person name="Grigoriev I.V."/>
            <person name="Hibbett D.S."/>
        </authorList>
    </citation>
    <scope>NUCLEOTIDE SEQUENCE [LARGE SCALE GENOMIC DNA]</scope>
    <source>
        <strain evidence="7 8">HHB12733</strain>
    </source>
</reference>
<feature type="region of interest" description="Disordered" evidence="5">
    <location>
        <begin position="1"/>
        <end position="23"/>
    </location>
</feature>
<proteinExistence type="predicted"/>
<dbReference type="OrthoDB" id="196103at2759"/>
<feature type="transmembrane region" description="Helical" evidence="6">
    <location>
        <begin position="401"/>
        <end position="420"/>
    </location>
</feature>
<evidence type="ECO:0000256" key="2">
    <source>
        <dbReference type="ARBA" id="ARBA00022692"/>
    </source>
</evidence>
<feature type="transmembrane region" description="Helical" evidence="6">
    <location>
        <begin position="132"/>
        <end position="158"/>
    </location>
</feature>
<feature type="transmembrane region" description="Helical" evidence="6">
    <location>
        <begin position="70"/>
        <end position="89"/>
    </location>
</feature>
<evidence type="ECO:0000256" key="4">
    <source>
        <dbReference type="ARBA" id="ARBA00023136"/>
    </source>
</evidence>
<keyword evidence="2 6" id="KW-0812">Transmembrane</keyword>
<evidence type="ECO:0000256" key="6">
    <source>
        <dbReference type="SAM" id="Phobius"/>
    </source>
</evidence>
<accession>A0A165CSW0</accession>
<feature type="transmembrane region" description="Helical" evidence="6">
    <location>
        <begin position="242"/>
        <end position="275"/>
    </location>
</feature>
<dbReference type="InParanoid" id="A0A165CSW0"/>
<protein>
    <submittedName>
        <fullName evidence="7">MFS general substrate transporter</fullName>
    </submittedName>
</protein>
<dbReference type="SUPFAM" id="SSF103473">
    <property type="entry name" value="MFS general substrate transporter"/>
    <property type="match status" value="1"/>
</dbReference>
<sequence>MADTKQVDVEKDVRSDEAPAVNDTDAPRRSLAFYRHPYVQCVMLGFVCFMGPGLFNAVNGLGGAGQVDEVTAANANVALYSCFAGMAFISGSIHNKIGSKATLFLGTLGYSLYIASYLASNLHPFTPGINNFTLAAGAILGICAGLLWTAQGSLMLAYPTESQKGRFIGIFWIVFNLGGVIGSAVAFGQNFFSTSNSVSNSTYIAFIVLTFIGSLLALTMANPNNMYRTDGTKVAPVRHPTWVAEITGLGLALWTDPMILLLFPLFLASNWFYTWQFNDYNGVLFTIRTRALNGMIYWASQMFGSIMIGAVLDWPRLSRRTRAAIGWVWLLVFVMFTHGWAYHYQKGYTRESLAADPTRIDFSTSGYAGYIWYIFLGFLDSMWQTAAYWFMGAMSNDPAKLAYFTGFYKSLQSAGAAGIWRADAELLPFMNIFASTWALLGAGLICAAPVLYLRIKNHTELEDEALMRMDERGHIHPVGEKPPVADDTTQ</sequence>
<comment type="subcellular location">
    <subcellularLocation>
        <location evidence="1">Membrane</location>
        <topology evidence="1">Multi-pass membrane protein</topology>
    </subcellularLocation>
</comment>
<name>A0A165CSW0_9BASI</name>
<evidence type="ECO:0000256" key="3">
    <source>
        <dbReference type="ARBA" id="ARBA00022989"/>
    </source>
</evidence>
<feature type="transmembrane region" description="Helical" evidence="6">
    <location>
        <begin position="203"/>
        <end position="221"/>
    </location>
</feature>
<dbReference type="InterPro" id="IPR051617">
    <property type="entry name" value="UNC-93-like_regulator"/>
</dbReference>
<dbReference type="EMBL" id="KV424112">
    <property type="protein sequence ID" value="KZT51337.1"/>
    <property type="molecule type" value="Genomic_DNA"/>
</dbReference>
<dbReference type="PANTHER" id="PTHR23294">
    <property type="entry name" value="ET TRANSLATION PRODUCT-RELATED"/>
    <property type="match status" value="1"/>
</dbReference>